<dbReference type="PANTHER" id="PTHR43124:SF10">
    <property type="entry name" value="PURINE EFFLUX PUMP PBUE"/>
    <property type="match status" value="1"/>
</dbReference>
<accession>X5DXM8</accession>
<feature type="transmembrane region" description="Helical" evidence="6">
    <location>
        <begin position="204"/>
        <end position="226"/>
    </location>
</feature>
<evidence type="ECO:0000256" key="1">
    <source>
        <dbReference type="ARBA" id="ARBA00004651"/>
    </source>
</evidence>
<feature type="transmembrane region" description="Helical" evidence="6">
    <location>
        <begin position="364"/>
        <end position="384"/>
    </location>
</feature>
<evidence type="ECO:0000313" key="9">
    <source>
        <dbReference type="Proteomes" id="UP000023703"/>
    </source>
</evidence>
<reference evidence="8 9" key="1">
    <citation type="journal article" date="2015" name="Int. J. Syst. Evol. Microbiol.">
        <title>Revisiting Corynebacterium glyciniphilum (ex Kubota et al., 1972) sp. nov., nom. rev., isolated from putrefied banana.</title>
        <authorList>
            <person name="Al-Dilaimi A."/>
            <person name="Bednarz H."/>
            <person name="Lomker A."/>
            <person name="Niehaus K."/>
            <person name="Kalinowski J."/>
            <person name="Ruckert C."/>
        </authorList>
    </citation>
    <scope>NUCLEOTIDE SEQUENCE [LARGE SCALE GENOMIC DNA]</scope>
    <source>
        <strain evidence="8">AJ 3170</strain>
    </source>
</reference>
<keyword evidence="3 6" id="KW-0812">Transmembrane</keyword>
<feature type="domain" description="Major facilitator superfamily (MFS) profile" evidence="7">
    <location>
        <begin position="6"/>
        <end position="389"/>
    </location>
</feature>
<gene>
    <name evidence="8" type="ORF">CGLY_14430</name>
</gene>
<feature type="transmembrane region" description="Helical" evidence="6">
    <location>
        <begin position="41"/>
        <end position="64"/>
    </location>
</feature>
<keyword evidence="4 6" id="KW-1133">Transmembrane helix</keyword>
<sequence length="393" mass="39806">MTFPLWLLALLFTALVFYTDDYVIAGVLPDLAADLGVSEPQAGQLVTVFSLTVALSAPVAAVTLTRVRRSTLFTVTLTLFTLANVAAAATSQFWILMILRVVAALCAGASTPAIFSWTARQAPAEKIGRYISVVAMGVTGAIALGVPIGTTVAQLWSWRGSFLVLAVSALVALVAIRKTMVTDVQGDDEIPVTHQLRALTAPPVALTLGVNVVAMSGSMMAFTYLAPFLAGAAPGHELRAVAFAVSGVGGIIGVWSGGVLTDRIGPRPTIVLALLTLGTGCFGAWLLWSLAPLDSAMIIVLVALGAVQALGAFALSPALTALLSMTAGDGADAAIALNTSGTYLGVTAAGALGGVVLATQDAGAVVAVSGAIVCLAAGLFALTARARPHPAST</sequence>
<feature type="transmembrane region" description="Helical" evidence="6">
    <location>
        <begin position="130"/>
        <end position="150"/>
    </location>
</feature>
<dbReference type="RefSeq" id="WP_038550333.1">
    <property type="nucleotide sequence ID" value="NZ_CP006842.1"/>
</dbReference>
<dbReference type="KEGG" id="cgy:CGLY_14430"/>
<dbReference type="Gene3D" id="1.20.1250.20">
    <property type="entry name" value="MFS general substrate transporter like domains"/>
    <property type="match status" value="2"/>
</dbReference>
<feature type="transmembrane region" description="Helical" evidence="6">
    <location>
        <begin position="156"/>
        <end position="176"/>
    </location>
</feature>
<dbReference type="InterPro" id="IPR050189">
    <property type="entry name" value="MFS_Efflux_Transporters"/>
</dbReference>
<dbReference type="GO" id="GO:0005886">
    <property type="term" value="C:plasma membrane"/>
    <property type="evidence" value="ECO:0007669"/>
    <property type="project" value="UniProtKB-SubCell"/>
</dbReference>
<evidence type="ECO:0000256" key="3">
    <source>
        <dbReference type="ARBA" id="ARBA00022692"/>
    </source>
</evidence>
<keyword evidence="2" id="KW-1003">Cell membrane</keyword>
<feature type="transmembrane region" description="Helical" evidence="6">
    <location>
        <begin position="297"/>
        <end position="323"/>
    </location>
</feature>
<feature type="transmembrane region" description="Helical" evidence="6">
    <location>
        <begin position="71"/>
        <end position="89"/>
    </location>
</feature>
<dbReference type="Pfam" id="PF07690">
    <property type="entry name" value="MFS_1"/>
    <property type="match status" value="1"/>
</dbReference>
<evidence type="ECO:0000256" key="4">
    <source>
        <dbReference type="ARBA" id="ARBA00022989"/>
    </source>
</evidence>
<dbReference type="GO" id="GO:0022857">
    <property type="term" value="F:transmembrane transporter activity"/>
    <property type="evidence" value="ECO:0007669"/>
    <property type="project" value="InterPro"/>
</dbReference>
<keyword evidence="9" id="KW-1185">Reference proteome</keyword>
<dbReference type="InterPro" id="IPR011701">
    <property type="entry name" value="MFS"/>
</dbReference>
<dbReference type="OrthoDB" id="9814237at2"/>
<dbReference type="EMBL" id="CP006842">
    <property type="protein sequence ID" value="AHW65322.1"/>
    <property type="molecule type" value="Genomic_DNA"/>
</dbReference>
<dbReference type="InterPro" id="IPR036259">
    <property type="entry name" value="MFS_trans_sf"/>
</dbReference>
<dbReference type="InterPro" id="IPR020846">
    <property type="entry name" value="MFS_dom"/>
</dbReference>
<dbReference type="SUPFAM" id="SSF103473">
    <property type="entry name" value="MFS general substrate transporter"/>
    <property type="match status" value="1"/>
</dbReference>
<name>X5DXM8_9CORY</name>
<evidence type="ECO:0000256" key="5">
    <source>
        <dbReference type="ARBA" id="ARBA00023136"/>
    </source>
</evidence>
<feature type="transmembrane region" description="Helical" evidence="6">
    <location>
        <begin position="95"/>
        <end position="118"/>
    </location>
</feature>
<dbReference type="HOGENOM" id="CLU_001265_61_5_11"/>
<evidence type="ECO:0000259" key="7">
    <source>
        <dbReference type="PROSITE" id="PS50850"/>
    </source>
</evidence>
<evidence type="ECO:0000313" key="8">
    <source>
        <dbReference type="EMBL" id="AHW65322.1"/>
    </source>
</evidence>
<dbReference type="PANTHER" id="PTHR43124">
    <property type="entry name" value="PURINE EFFLUX PUMP PBUE"/>
    <property type="match status" value="1"/>
</dbReference>
<dbReference type="STRING" id="1404245.CGLY_14430"/>
<evidence type="ECO:0000256" key="6">
    <source>
        <dbReference type="SAM" id="Phobius"/>
    </source>
</evidence>
<proteinExistence type="predicted"/>
<dbReference type="AlphaFoldDB" id="X5DXM8"/>
<evidence type="ECO:0000256" key="2">
    <source>
        <dbReference type="ARBA" id="ARBA00022475"/>
    </source>
</evidence>
<keyword evidence="5 6" id="KW-0472">Membrane</keyword>
<feature type="transmembrane region" description="Helical" evidence="6">
    <location>
        <begin position="270"/>
        <end position="291"/>
    </location>
</feature>
<dbReference type="CDD" id="cd17324">
    <property type="entry name" value="MFS_NepI_like"/>
    <property type="match status" value="1"/>
</dbReference>
<feature type="transmembrane region" description="Helical" evidence="6">
    <location>
        <begin position="335"/>
        <end position="358"/>
    </location>
</feature>
<feature type="transmembrane region" description="Helical" evidence="6">
    <location>
        <begin position="238"/>
        <end position="258"/>
    </location>
</feature>
<dbReference type="eggNOG" id="COG2814">
    <property type="taxonomic scope" value="Bacteria"/>
</dbReference>
<dbReference type="Proteomes" id="UP000023703">
    <property type="component" value="Chromosome"/>
</dbReference>
<organism evidence="8 9">
    <name type="scientific">Corynebacterium glyciniphilum AJ 3170</name>
    <dbReference type="NCBI Taxonomy" id="1404245"/>
    <lineage>
        <taxon>Bacteria</taxon>
        <taxon>Bacillati</taxon>
        <taxon>Actinomycetota</taxon>
        <taxon>Actinomycetes</taxon>
        <taxon>Mycobacteriales</taxon>
        <taxon>Corynebacteriaceae</taxon>
        <taxon>Corynebacterium</taxon>
    </lineage>
</organism>
<dbReference type="PROSITE" id="PS50850">
    <property type="entry name" value="MFS"/>
    <property type="match status" value="1"/>
</dbReference>
<comment type="subcellular location">
    <subcellularLocation>
        <location evidence="1">Cell membrane</location>
        <topology evidence="1">Multi-pass membrane protein</topology>
    </subcellularLocation>
</comment>
<protein>
    <submittedName>
        <fullName evidence="8">Arabinose transporter, MFS-type</fullName>
    </submittedName>
</protein>